<keyword evidence="10" id="KW-1185">Reference proteome</keyword>
<dbReference type="NCBIfam" id="TIGR00613">
    <property type="entry name" value="reco"/>
    <property type="match status" value="1"/>
</dbReference>
<evidence type="ECO:0000259" key="8">
    <source>
        <dbReference type="Pfam" id="PF11967"/>
    </source>
</evidence>
<dbReference type="SUPFAM" id="SSF57863">
    <property type="entry name" value="ArfGap/RecO-like zinc finger"/>
    <property type="match status" value="1"/>
</dbReference>
<sequence length="266" mass="28208">MDWGKDAFEAARDFSSSRAYIPAMHLRAPAIVLAVRAHGEHGAVVRALTRDDGVQPGYVRGGRSRQMRPILQPANAIQGEWRARTGEQLPALTIEPLHSRAALHGEPLAAAALAWVTALTAAALPEAQPYPHLYDGLGAVLDAVEAAPSARGWASVLVRYELLLLAELGFGLDLGRCVVTGGDADLAYVSPRSGGAVSRGAAYGYEEKLFTLPAFLHAGGAAEWPDIFAGLAITGHFLSRDVLTDRHADPLAARARLVAMLKRAVA</sequence>
<comment type="caution">
    <text evidence="9">The sequence shown here is derived from an EMBL/GenBank/DDBJ whole genome shotgun (WGS) entry which is preliminary data.</text>
</comment>
<dbReference type="PANTHER" id="PTHR33991">
    <property type="entry name" value="DNA REPAIR PROTEIN RECO"/>
    <property type="match status" value="1"/>
</dbReference>
<keyword evidence="5 7" id="KW-0234">DNA repair</keyword>
<evidence type="ECO:0000256" key="4">
    <source>
        <dbReference type="ARBA" id="ARBA00023172"/>
    </source>
</evidence>
<dbReference type="Gene3D" id="2.40.50.140">
    <property type="entry name" value="Nucleic acid-binding proteins"/>
    <property type="match status" value="1"/>
</dbReference>
<dbReference type="GO" id="GO:0043590">
    <property type="term" value="C:bacterial nucleoid"/>
    <property type="evidence" value="ECO:0007669"/>
    <property type="project" value="TreeGrafter"/>
</dbReference>
<dbReference type="PANTHER" id="PTHR33991:SF1">
    <property type="entry name" value="DNA REPAIR PROTEIN RECO"/>
    <property type="match status" value="1"/>
</dbReference>
<dbReference type="HAMAP" id="MF_00201">
    <property type="entry name" value="RecO"/>
    <property type="match status" value="1"/>
</dbReference>
<evidence type="ECO:0000313" key="10">
    <source>
        <dbReference type="Proteomes" id="UP000528945"/>
    </source>
</evidence>
<dbReference type="EMBL" id="JACIDB010000001">
    <property type="protein sequence ID" value="MBB3874132.1"/>
    <property type="molecule type" value="Genomic_DNA"/>
</dbReference>
<evidence type="ECO:0000256" key="5">
    <source>
        <dbReference type="ARBA" id="ARBA00023204"/>
    </source>
</evidence>
<dbReference type="Gene3D" id="1.20.1440.120">
    <property type="entry name" value="Recombination protein O, C-terminal domain"/>
    <property type="match status" value="1"/>
</dbReference>
<proteinExistence type="inferred from homology"/>
<dbReference type="InterPro" id="IPR022572">
    <property type="entry name" value="DNA_rep/recomb_RecO_N"/>
</dbReference>
<comment type="function">
    <text evidence="7">Involved in DNA repair and RecF pathway recombination.</text>
</comment>
<dbReference type="GO" id="GO:0006302">
    <property type="term" value="P:double-strand break repair"/>
    <property type="evidence" value="ECO:0007669"/>
    <property type="project" value="TreeGrafter"/>
</dbReference>
<organism evidence="9 10">
    <name type="scientific">Sphingomonas aquatilis</name>
    <dbReference type="NCBI Taxonomy" id="93063"/>
    <lineage>
        <taxon>Bacteria</taxon>
        <taxon>Pseudomonadati</taxon>
        <taxon>Pseudomonadota</taxon>
        <taxon>Alphaproteobacteria</taxon>
        <taxon>Sphingomonadales</taxon>
        <taxon>Sphingomonadaceae</taxon>
        <taxon>Sphingomonas</taxon>
    </lineage>
</organism>
<keyword evidence="4 7" id="KW-0233">DNA recombination</keyword>
<comment type="similarity">
    <text evidence="1 7">Belongs to the RecO family.</text>
</comment>
<dbReference type="InterPro" id="IPR012340">
    <property type="entry name" value="NA-bd_OB-fold"/>
</dbReference>
<keyword evidence="3 7" id="KW-0227">DNA damage</keyword>
<evidence type="ECO:0000256" key="3">
    <source>
        <dbReference type="ARBA" id="ARBA00022763"/>
    </source>
</evidence>
<dbReference type="Proteomes" id="UP000528945">
    <property type="component" value="Unassembled WGS sequence"/>
</dbReference>
<dbReference type="GO" id="GO:0006310">
    <property type="term" value="P:DNA recombination"/>
    <property type="evidence" value="ECO:0007669"/>
    <property type="project" value="UniProtKB-UniRule"/>
</dbReference>
<protein>
    <recommendedName>
        <fullName evidence="2 7">DNA repair protein RecO</fullName>
    </recommendedName>
    <alternativeName>
        <fullName evidence="6 7">Recombination protein O</fullName>
    </alternativeName>
</protein>
<evidence type="ECO:0000256" key="1">
    <source>
        <dbReference type="ARBA" id="ARBA00007452"/>
    </source>
</evidence>
<feature type="domain" description="DNA replication/recombination mediator RecO N-terminal" evidence="8">
    <location>
        <begin position="24"/>
        <end position="98"/>
    </location>
</feature>
<reference evidence="9 10" key="1">
    <citation type="submission" date="2020-08" db="EMBL/GenBank/DDBJ databases">
        <title>Genomic Encyclopedia of Type Strains, Phase IV (KMG-IV): sequencing the most valuable type-strain genomes for metagenomic binning, comparative biology and taxonomic classification.</title>
        <authorList>
            <person name="Goeker M."/>
        </authorList>
    </citation>
    <scope>NUCLEOTIDE SEQUENCE [LARGE SCALE GENOMIC DNA]</scope>
    <source>
        <strain evidence="9 10">DSM 15581</strain>
    </source>
</reference>
<accession>A0AAW3TMD7</accession>
<evidence type="ECO:0000256" key="2">
    <source>
        <dbReference type="ARBA" id="ARBA00021310"/>
    </source>
</evidence>
<dbReference type="InterPro" id="IPR037278">
    <property type="entry name" value="ARFGAP/RecO"/>
</dbReference>
<dbReference type="InterPro" id="IPR042242">
    <property type="entry name" value="RecO_C"/>
</dbReference>
<gene>
    <name evidence="7" type="primary">recO</name>
    <name evidence="9" type="ORF">GGR47_000348</name>
</gene>
<evidence type="ECO:0000256" key="6">
    <source>
        <dbReference type="ARBA" id="ARBA00033409"/>
    </source>
</evidence>
<evidence type="ECO:0000313" key="9">
    <source>
        <dbReference type="EMBL" id="MBB3874132.1"/>
    </source>
</evidence>
<dbReference type="InterPro" id="IPR003717">
    <property type="entry name" value="RecO"/>
</dbReference>
<dbReference type="Pfam" id="PF11967">
    <property type="entry name" value="RecO_N"/>
    <property type="match status" value="1"/>
</dbReference>
<evidence type="ECO:0000256" key="7">
    <source>
        <dbReference type="HAMAP-Rule" id="MF_00201"/>
    </source>
</evidence>
<dbReference type="Pfam" id="PF02565">
    <property type="entry name" value="RecO_C"/>
    <property type="match status" value="1"/>
</dbReference>
<dbReference type="AlphaFoldDB" id="A0AAW3TMD7"/>
<dbReference type="SUPFAM" id="SSF50249">
    <property type="entry name" value="Nucleic acid-binding proteins"/>
    <property type="match status" value="1"/>
</dbReference>
<name>A0AAW3TMD7_9SPHN</name>